<sequence>MSSKNRSMPSLHSDEAAEDFVVTTDLIRYDLTDSRDQCTPRYLPAVCESVPLIARVVAGGAGYPCRGWRPMPSCPVSPGLDLQASFGLRPRFFSGRRVTGTPVPDVSEGAGVALMTRPSPISCARAERRAA</sequence>
<dbReference type="Proteomes" id="UP000031553">
    <property type="component" value="Unassembled WGS sequence"/>
</dbReference>
<dbReference type="AlphaFoldDB" id="A0A0N1FBG4"/>
<proteinExistence type="predicted"/>
<organism evidence="1 2">
    <name type="scientific">Komagataeibacter intermedius AF2</name>
    <dbReference type="NCBI Taxonomy" id="1458464"/>
    <lineage>
        <taxon>Bacteria</taxon>
        <taxon>Pseudomonadati</taxon>
        <taxon>Pseudomonadota</taxon>
        <taxon>Alphaproteobacteria</taxon>
        <taxon>Acetobacterales</taxon>
        <taxon>Acetobacteraceae</taxon>
        <taxon>Komagataeibacter</taxon>
    </lineage>
</organism>
<evidence type="ECO:0000313" key="1">
    <source>
        <dbReference type="EMBL" id="KPH87267.1"/>
    </source>
</evidence>
<reference evidence="1 2" key="1">
    <citation type="submission" date="2015-07" db="EMBL/GenBank/DDBJ databases">
        <title>Draft Genome Sequence of Komagataeibacter intermedius Strain AF2, Isolated from Kombucha Tea.</title>
        <authorList>
            <person name="Santos R.A."/>
            <person name="Berretta A.A."/>
            <person name="Barud H.S."/>
            <person name="Ribeiro S.J."/>
            <person name="Gonzalez-Garcia L.N."/>
            <person name="Zucchi T.D."/>
            <person name="Goldman G.H."/>
            <person name="Riano-Pachon D.M."/>
        </authorList>
    </citation>
    <scope>NUCLEOTIDE SEQUENCE [LARGE SCALE GENOMIC DNA]</scope>
    <source>
        <strain evidence="1 2">AF2</strain>
    </source>
</reference>
<dbReference type="EMBL" id="JUFX02000129">
    <property type="protein sequence ID" value="KPH87267.1"/>
    <property type="molecule type" value="Genomic_DNA"/>
</dbReference>
<accession>A0A0N1FBG4</accession>
<protein>
    <submittedName>
        <fullName evidence="1">Uncharacterized protein</fullName>
    </submittedName>
</protein>
<gene>
    <name evidence="1" type="ORF">GLUCOINTEAF2_0204141</name>
</gene>
<comment type="caution">
    <text evidence="1">The sequence shown here is derived from an EMBL/GenBank/DDBJ whole genome shotgun (WGS) entry which is preliminary data.</text>
</comment>
<name>A0A0N1FBG4_9PROT</name>
<evidence type="ECO:0000313" key="2">
    <source>
        <dbReference type="Proteomes" id="UP000031553"/>
    </source>
</evidence>